<evidence type="ECO:0000313" key="11">
    <source>
        <dbReference type="EMBL" id="CAA7013861.1"/>
    </source>
</evidence>
<evidence type="ECO:0000256" key="2">
    <source>
        <dbReference type="ARBA" id="ARBA00009592"/>
    </source>
</evidence>
<evidence type="ECO:0000256" key="1">
    <source>
        <dbReference type="ARBA" id="ARBA00004479"/>
    </source>
</evidence>
<dbReference type="InterPro" id="IPR032675">
    <property type="entry name" value="LRR_dom_sf"/>
</dbReference>
<dbReference type="InterPro" id="IPR051824">
    <property type="entry name" value="LRR_Rcpt-Like_S/T_Kinase"/>
</dbReference>
<evidence type="ECO:0000256" key="3">
    <source>
        <dbReference type="ARBA" id="ARBA00022614"/>
    </source>
</evidence>
<reference evidence="11" key="1">
    <citation type="submission" date="2020-01" db="EMBL/GenBank/DDBJ databases">
        <authorList>
            <person name="Mishra B."/>
        </authorList>
    </citation>
    <scope>NUCLEOTIDE SEQUENCE [LARGE SCALE GENOMIC DNA]</scope>
</reference>
<feature type="signal peptide" evidence="10">
    <location>
        <begin position="1"/>
        <end position="24"/>
    </location>
</feature>
<accession>A0A6D2HCR0</accession>
<comment type="similarity">
    <text evidence="2">Belongs to the RLP family.</text>
</comment>
<dbReference type="Gene3D" id="3.80.10.10">
    <property type="entry name" value="Ribonuclease Inhibitor"/>
    <property type="match status" value="2"/>
</dbReference>
<keyword evidence="7" id="KW-1133">Transmembrane helix</keyword>
<keyword evidence="9" id="KW-0325">Glycoprotein</keyword>
<feature type="chain" id="PRO_5025596031" description="Leucine-rich repeat-containing N-terminal plant-type domain-containing protein" evidence="10">
    <location>
        <begin position="25"/>
        <end position="233"/>
    </location>
</feature>
<keyword evidence="8" id="KW-0472">Membrane</keyword>
<evidence type="ECO:0000256" key="4">
    <source>
        <dbReference type="ARBA" id="ARBA00022692"/>
    </source>
</evidence>
<organism evidence="11 12">
    <name type="scientific">Microthlaspi erraticum</name>
    <dbReference type="NCBI Taxonomy" id="1685480"/>
    <lineage>
        <taxon>Eukaryota</taxon>
        <taxon>Viridiplantae</taxon>
        <taxon>Streptophyta</taxon>
        <taxon>Embryophyta</taxon>
        <taxon>Tracheophyta</taxon>
        <taxon>Spermatophyta</taxon>
        <taxon>Magnoliopsida</taxon>
        <taxon>eudicotyledons</taxon>
        <taxon>Gunneridae</taxon>
        <taxon>Pentapetalae</taxon>
        <taxon>rosids</taxon>
        <taxon>malvids</taxon>
        <taxon>Brassicales</taxon>
        <taxon>Brassicaceae</taxon>
        <taxon>Coluteocarpeae</taxon>
        <taxon>Microthlaspi</taxon>
    </lineage>
</organism>
<evidence type="ECO:0008006" key="13">
    <source>
        <dbReference type="Google" id="ProtNLM"/>
    </source>
</evidence>
<proteinExistence type="inferred from homology"/>
<evidence type="ECO:0000313" key="12">
    <source>
        <dbReference type="Proteomes" id="UP000467841"/>
    </source>
</evidence>
<keyword evidence="4" id="KW-0812">Transmembrane</keyword>
<dbReference type="FunFam" id="3.80.10.10:FF:000041">
    <property type="entry name" value="LRR receptor-like serine/threonine-protein kinase ERECTA"/>
    <property type="match status" value="1"/>
</dbReference>
<evidence type="ECO:0000256" key="10">
    <source>
        <dbReference type="SAM" id="SignalP"/>
    </source>
</evidence>
<evidence type="ECO:0000256" key="5">
    <source>
        <dbReference type="ARBA" id="ARBA00022729"/>
    </source>
</evidence>
<keyword evidence="12" id="KW-1185">Reference proteome</keyword>
<sequence length="233" mass="25457">MLFNRFLCTSFLLFLFFLFGCASSATLPTQEVEAFKVALTTLKKTNVAFNEDPCEGSSSGSESSTINRWKDVVTCDCSFASGTICHVTKIRLKENNLQGSLPKEFVGLTFLQEIDLSRNYLNGSIPPEWGVLPLVNISLLGNRLTGPIPKEIGNIKTLTSLVLEANELSGELPSELGNLPNIKQMFIQASGLVGPIPISIDSLAELKDLRISDLNGPESSFPPLKNMKKMETL</sequence>
<keyword evidence="3" id="KW-0433">Leucine-rich repeat</keyword>
<keyword evidence="5 10" id="KW-0732">Signal</keyword>
<dbReference type="Proteomes" id="UP000467841">
    <property type="component" value="Unassembled WGS sequence"/>
</dbReference>
<dbReference type="GO" id="GO:0016020">
    <property type="term" value="C:membrane"/>
    <property type="evidence" value="ECO:0007669"/>
    <property type="project" value="UniProtKB-SubCell"/>
</dbReference>
<comment type="caution">
    <text evidence="11">The sequence shown here is derived from an EMBL/GenBank/DDBJ whole genome shotgun (WGS) entry which is preliminary data.</text>
</comment>
<dbReference type="PANTHER" id="PTHR48006">
    <property type="entry name" value="LEUCINE-RICH REPEAT-CONTAINING PROTEIN DDB_G0281931-RELATED"/>
    <property type="match status" value="1"/>
</dbReference>
<evidence type="ECO:0000256" key="8">
    <source>
        <dbReference type="ARBA" id="ARBA00023136"/>
    </source>
</evidence>
<comment type="subcellular location">
    <subcellularLocation>
        <location evidence="1">Membrane</location>
        <topology evidence="1">Single-pass type I membrane protein</topology>
    </subcellularLocation>
</comment>
<gene>
    <name evidence="11" type="ORF">MERR_LOCUS1095</name>
</gene>
<name>A0A6D2HCR0_9BRAS</name>
<evidence type="ECO:0000256" key="6">
    <source>
        <dbReference type="ARBA" id="ARBA00022737"/>
    </source>
</evidence>
<dbReference type="PROSITE" id="PS51257">
    <property type="entry name" value="PROKAR_LIPOPROTEIN"/>
    <property type="match status" value="1"/>
</dbReference>
<dbReference type="Pfam" id="PF00560">
    <property type="entry name" value="LRR_1"/>
    <property type="match status" value="2"/>
</dbReference>
<protein>
    <recommendedName>
        <fullName evidence="13">Leucine-rich repeat-containing N-terminal plant-type domain-containing protein</fullName>
    </recommendedName>
</protein>
<dbReference type="PANTHER" id="PTHR48006:SF69">
    <property type="entry name" value="PROTEIN KINASE DOMAIN-CONTAINING PROTEIN"/>
    <property type="match status" value="1"/>
</dbReference>
<dbReference type="EMBL" id="CACVBM020000066">
    <property type="protein sequence ID" value="CAA7013861.1"/>
    <property type="molecule type" value="Genomic_DNA"/>
</dbReference>
<evidence type="ECO:0000256" key="9">
    <source>
        <dbReference type="ARBA" id="ARBA00023180"/>
    </source>
</evidence>
<dbReference type="AlphaFoldDB" id="A0A6D2HCR0"/>
<keyword evidence="6" id="KW-0677">Repeat</keyword>
<dbReference type="OrthoDB" id="1112813at2759"/>
<evidence type="ECO:0000256" key="7">
    <source>
        <dbReference type="ARBA" id="ARBA00022989"/>
    </source>
</evidence>
<dbReference type="SUPFAM" id="SSF52058">
    <property type="entry name" value="L domain-like"/>
    <property type="match status" value="1"/>
</dbReference>
<dbReference type="InterPro" id="IPR001611">
    <property type="entry name" value="Leu-rich_rpt"/>
</dbReference>